<feature type="signal peptide" evidence="9">
    <location>
        <begin position="1"/>
        <end position="20"/>
    </location>
</feature>
<dbReference type="InterPro" id="IPR028082">
    <property type="entry name" value="Peripla_BP_I"/>
</dbReference>
<evidence type="ECO:0000256" key="3">
    <source>
        <dbReference type="ARBA" id="ARBA00022989"/>
    </source>
</evidence>
<dbReference type="GO" id="GO:0016020">
    <property type="term" value="C:membrane"/>
    <property type="evidence" value="ECO:0007669"/>
    <property type="project" value="UniProtKB-SubCell"/>
</dbReference>
<dbReference type="PRINTS" id="PR00248">
    <property type="entry name" value="GPCRMGR"/>
</dbReference>
<evidence type="ECO:0000256" key="9">
    <source>
        <dbReference type="SAM" id="SignalP"/>
    </source>
</evidence>
<dbReference type="SUPFAM" id="SSF53822">
    <property type="entry name" value="Periplasmic binding protein-like I"/>
    <property type="match status" value="4"/>
</dbReference>
<gene>
    <name evidence="14" type="ORF">B4U79_04450</name>
    <name evidence="12" type="ORF">B4U79_04692</name>
    <name evidence="13" type="ORF">B4U79_05434</name>
    <name evidence="11" type="ORF">B4U79_06800</name>
</gene>
<evidence type="ECO:0000313" key="11">
    <source>
        <dbReference type="EMBL" id="RWS08194.1"/>
    </source>
</evidence>
<evidence type="ECO:0000313" key="14">
    <source>
        <dbReference type="EMBL" id="RWS08784.1"/>
    </source>
</evidence>
<dbReference type="STRING" id="1965070.A0A3S3P5P9"/>
<dbReference type="Pfam" id="PF01094">
    <property type="entry name" value="ANF_receptor"/>
    <property type="match status" value="4"/>
</dbReference>
<dbReference type="EMBL" id="NCKU01002786">
    <property type="protein sequence ID" value="RWS08784.1"/>
    <property type="molecule type" value="Genomic_DNA"/>
</dbReference>
<comment type="caution">
    <text evidence="13">The sequence shown here is derived from an EMBL/GenBank/DDBJ whole genome shotgun (WGS) entry which is preliminary data.</text>
</comment>
<evidence type="ECO:0000256" key="7">
    <source>
        <dbReference type="SAM" id="MobiDB-lite"/>
    </source>
</evidence>
<dbReference type="GO" id="GO:0004930">
    <property type="term" value="F:G protein-coupled receptor activity"/>
    <property type="evidence" value="ECO:0007669"/>
    <property type="project" value="InterPro"/>
</dbReference>
<feature type="transmembrane region" description="Helical" evidence="8">
    <location>
        <begin position="2130"/>
        <end position="2154"/>
    </location>
</feature>
<dbReference type="EMBL" id="NCKU01002913">
    <property type="protein sequence ID" value="RWS08558.1"/>
    <property type="molecule type" value="Genomic_DNA"/>
</dbReference>
<dbReference type="Gene3D" id="3.40.50.2300">
    <property type="match status" value="8"/>
</dbReference>
<evidence type="ECO:0000256" key="4">
    <source>
        <dbReference type="ARBA" id="ARBA00023136"/>
    </source>
</evidence>
<keyword evidence="9" id="KW-0732">Signal</keyword>
<organism evidence="13 15">
    <name type="scientific">Dinothrombium tinctorium</name>
    <dbReference type="NCBI Taxonomy" id="1965070"/>
    <lineage>
        <taxon>Eukaryota</taxon>
        <taxon>Metazoa</taxon>
        <taxon>Ecdysozoa</taxon>
        <taxon>Arthropoda</taxon>
        <taxon>Chelicerata</taxon>
        <taxon>Arachnida</taxon>
        <taxon>Acari</taxon>
        <taxon>Acariformes</taxon>
        <taxon>Trombidiformes</taxon>
        <taxon>Prostigmata</taxon>
        <taxon>Anystina</taxon>
        <taxon>Parasitengona</taxon>
        <taxon>Trombidioidea</taxon>
        <taxon>Trombidiidae</taxon>
        <taxon>Dinothrombium</taxon>
    </lineage>
</organism>
<feature type="non-terminal residue" evidence="13">
    <location>
        <position position="1"/>
    </location>
</feature>
<dbReference type="PANTHER" id="PTHR24060">
    <property type="entry name" value="METABOTROPIC GLUTAMATE RECEPTOR"/>
    <property type="match status" value="1"/>
</dbReference>
<evidence type="ECO:0000313" key="12">
    <source>
        <dbReference type="EMBL" id="RWS08431.1"/>
    </source>
</evidence>
<keyword evidence="6" id="KW-0325">Glycoprotein</keyword>
<feature type="domain" description="G-protein coupled receptors family 3 profile" evidence="10">
    <location>
        <begin position="2052"/>
        <end position="2271"/>
    </location>
</feature>
<feature type="transmembrane region" description="Helical" evidence="8">
    <location>
        <begin position="2026"/>
        <end position="2047"/>
    </location>
</feature>
<evidence type="ECO:0000256" key="1">
    <source>
        <dbReference type="ARBA" id="ARBA00004141"/>
    </source>
</evidence>
<keyword evidence="3 8" id="KW-1133">Transmembrane helix</keyword>
<dbReference type="InterPro" id="IPR001828">
    <property type="entry name" value="ANF_lig-bd_rcpt"/>
</dbReference>
<protein>
    <recommendedName>
        <fullName evidence="10">G-protein coupled receptors family 3 profile domain-containing protein</fullName>
    </recommendedName>
</protein>
<reference evidence="13" key="2">
    <citation type="submission" date="2018-11" db="EMBL/GenBank/DDBJ databases">
        <title>Trombidioid mite genomics.</title>
        <authorList>
            <person name="Dong X."/>
        </authorList>
    </citation>
    <scope>NUCLEOTIDE SEQUENCE</scope>
    <source>
        <strain evidence="13">UoL-WK</strain>
    </source>
</reference>
<evidence type="ECO:0000256" key="5">
    <source>
        <dbReference type="ARBA" id="ARBA00023170"/>
    </source>
</evidence>
<dbReference type="InterPro" id="IPR050726">
    <property type="entry name" value="mGluR"/>
</dbReference>
<feature type="transmembrane region" description="Helical" evidence="8">
    <location>
        <begin position="2213"/>
        <end position="2233"/>
    </location>
</feature>
<evidence type="ECO:0000256" key="8">
    <source>
        <dbReference type="SAM" id="Phobius"/>
    </source>
</evidence>
<dbReference type="EMBL" id="NCKU01003090">
    <property type="protein sequence ID" value="RWS08194.1"/>
    <property type="molecule type" value="Genomic_DNA"/>
</dbReference>
<dbReference type="InterPro" id="IPR017978">
    <property type="entry name" value="GPCR_3_C"/>
</dbReference>
<dbReference type="EMBL" id="NCKU01002973">
    <property type="protein sequence ID" value="RWS08431.1"/>
    <property type="molecule type" value="Genomic_DNA"/>
</dbReference>
<dbReference type="Pfam" id="PF00003">
    <property type="entry name" value="7tm_3"/>
    <property type="match status" value="1"/>
</dbReference>
<evidence type="ECO:0000313" key="13">
    <source>
        <dbReference type="EMBL" id="RWS08558.1"/>
    </source>
</evidence>
<feature type="transmembrane region" description="Helical" evidence="8">
    <location>
        <begin position="2245"/>
        <end position="2268"/>
    </location>
</feature>
<dbReference type="InterPro" id="IPR000337">
    <property type="entry name" value="GPCR_3"/>
</dbReference>
<reference evidence="13 15" key="1">
    <citation type="journal article" date="2018" name="Gigascience">
        <title>Genomes of trombidid mites reveal novel predicted allergens and laterally-transferred genes associated with secondary metabolism.</title>
        <authorList>
            <person name="Dong X."/>
            <person name="Chaisiri K."/>
            <person name="Xia D."/>
            <person name="Armstrong S.D."/>
            <person name="Fang Y."/>
            <person name="Donnelly M.J."/>
            <person name="Kadowaki T."/>
            <person name="McGarry J.W."/>
            <person name="Darby A.C."/>
            <person name="Makepeace B.L."/>
        </authorList>
    </citation>
    <scope>NUCLEOTIDE SEQUENCE [LARGE SCALE GENOMIC DNA]</scope>
    <source>
        <strain evidence="13">UoL-WK</strain>
    </source>
</reference>
<dbReference type="PROSITE" id="PS50259">
    <property type="entry name" value="G_PROTEIN_RECEP_F3_4"/>
    <property type="match status" value="1"/>
</dbReference>
<feature type="chain" id="PRO_5033399021" description="G-protein coupled receptors family 3 profile domain-containing protein" evidence="9">
    <location>
        <begin position="21"/>
        <end position="2388"/>
    </location>
</feature>
<feature type="transmembrane region" description="Helical" evidence="8">
    <location>
        <begin position="2059"/>
        <end position="2079"/>
    </location>
</feature>
<keyword evidence="4 8" id="KW-0472">Membrane</keyword>
<accession>A0A3S3P5P9</accession>
<keyword evidence="15" id="KW-1185">Reference proteome</keyword>
<feature type="compositionally biased region" description="Polar residues" evidence="7">
    <location>
        <begin position="2332"/>
        <end position="2341"/>
    </location>
</feature>
<dbReference type="Proteomes" id="UP000285301">
    <property type="component" value="Unassembled WGS sequence"/>
</dbReference>
<evidence type="ECO:0000256" key="6">
    <source>
        <dbReference type="ARBA" id="ARBA00023180"/>
    </source>
</evidence>
<dbReference type="CDD" id="cd13953">
    <property type="entry name" value="7tm_classC_mGluR-like"/>
    <property type="match status" value="1"/>
</dbReference>
<feature type="region of interest" description="Disordered" evidence="7">
    <location>
        <begin position="2321"/>
        <end position="2341"/>
    </location>
</feature>
<evidence type="ECO:0000256" key="2">
    <source>
        <dbReference type="ARBA" id="ARBA00022692"/>
    </source>
</evidence>
<proteinExistence type="predicted"/>
<comment type="subcellular location">
    <subcellularLocation>
        <location evidence="1">Membrane</location>
        <topology evidence="1">Multi-pass membrane protein</topology>
    </subcellularLocation>
</comment>
<keyword evidence="5" id="KW-0675">Receptor</keyword>
<dbReference type="OrthoDB" id="6366218at2759"/>
<feature type="transmembrane region" description="Helical" evidence="8">
    <location>
        <begin position="2181"/>
        <end position="2201"/>
    </location>
</feature>
<name>A0A3S3P5P9_9ACAR</name>
<feature type="transmembrane region" description="Helical" evidence="8">
    <location>
        <begin position="2091"/>
        <end position="2109"/>
    </location>
</feature>
<evidence type="ECO:0000259" key="10">
    <source>
        <dbReference type="PROSITE" id="PS50259"/>
    </source>
</evidence>
<sequence length="2388" mass="268326">RYWLRYVPVVIAALTAKVMCIDTTTQTYCASNKFKNDVSIIEENADILIGALLNVHELGSKGLFDCGNITRQGITTYEALEWVIEVINQQNGVINGSPIKDSFIPGVKLGAKVFDTCFHQEMSIRHLTELYPILESGTNTCGSETSPELHTIGVLDATGLSVDSRVTEYSHINFIPLVSLSHTSAIPPDTMGKILAQILHDLEWIQIALIHETDEHSVHVVKLLGQVAMTHKICLNVVESLPTVEETTSSQELRSTALAFNSVTSSIAENTPILVIGNGKSIHKLVDVMLENAEIALKYQWFFASLPDPETIKSLAAKLNEKLFTLATYPASISMFEAFWQNLQSPNKQQRIWFDEFVELTKKCDATSCFNKLLPEGPIDVLWRTHYSLPAIHAVFTFAHALRNAWNDKCKSIPGFCSTLRNLSRKDFVTLYLEPFQFEHNTSHRSPPEIAGRKSEHSRAGEIEGLHLAITNFEFNGKGDVNYKQLIVYDSASDNAKVIDENFKFRSSPCPLTGCQKCVKVRQSRVELIKKDPLINSADEPVETYQVPSEAANIVIPIVLPIHRVGKSPLECSNDINAAAIYDFEAALWMIDQINSDKEFVPGVKFGAIVLDSCSSSLKAIERVSKFLTQKIDSVLGTVSIENALSAITSSSTQEIKPTVQLLSSLNITVVSAQDLTPTGLTLGSSHHRLQTTLTYRHFIHATIEQLKYFDWNYVSLVMTKENEESVAMTNFFKEIAAENGICISTILAIDELDFFASSQSAILNLKQAKDFGAKVVLLMTTFDSTRALITTFNKFVRGGNLHSNEFQWILVRESNLNIVNSLEFEMIGSLALREGQGSIKTFIEYFGQLNPETNTRNPWFKEFWLQTTSCRTDDCLIRQMNPISTINVMQSVLAIISGFARLRNEVCGNQSGICQKLRSKPDIRSRISSYIQFTAAVFTTPVSKDIGEMFSFTKDGFGMKSIDVLNFKKDTSTKFFRFDQVAVYDQVFRKLENRVYVSYDDMGNEMPTEKLKSECILTECSITCHEKNVDFLRIESSDNLYISASIGVHQQSSSNPLQCGPISLSSGIQNLEAFLWALDTVNNHPSILPGVQLGAFILDSCSSHQKTARDVSNFLSNSAVSNQKRNINTPLPKDIVGFIVDSDNVKIVDAVVDVTLPLGIMTIAAHNRNSKYDEPDFSKLLRLVLSNQVYADSIISILLHFGWNFVSVLYEDDKASIINTFNNFKSKSKIFGIEFALEEKIMPQSNINFMTSVVNRLQKKAKLGSHVVILFLNENQIAYLLDAVKKIQNDNQSSYGEFVWLAIDGKDAFHTYPRTSLGALSISPPLSSVPNFRNYFTHLQLRNNSRNPWFGEYWQKIHNCKGITCYENIDPTNIEKSIINDRETLAVINSVFAIAHGMELARRALCPQATKGLCLEMKEHPKLGDVVFDYVKRSVFLGAEGKKVQFSENANYIVGNLNIYNLRHVSSKAAAFLNVGRFNEKEGLFINTSKAVSYNENGDEISFRDIVSRCNDQQKCRHLGGTLSRSDSAPVLQMIPSHSFTIGALLPLHKPGKSFFSCGELDVEMMFQNLIAFNFAIDKINSNKTVLGDTKVGAIAFDYCGRKEKAEEKLFTYLSEANLETIKVPPKSLIALITYSDETASEVDPILSSFKITHLTIPALSSSSFNEAKSNPSSRILRSVPSKYNQIEAIIDILLEFEWKFVNIIYDDLNLKKKFRQKSAASKICVDETIDLSEYDENSTVISQRFGNGFNQKSEAKVIVSLLNSQMNKLMFASLKMDKLQSFVWIGNEDIIEAANEIQIPIKVIAVKVESYSNEEFKKYFSSLSLGHYGAVPMSWFEEFWQTYFKCQLPNSLVVQNQFSAICSGQERIDASQVLENEFVQHTITSILAIAKGTENYLKKHCVPGSLLSSIDDCADNAREILYEEIRNALIDNESSDNEISNTMQTPYGFHVLTKFSNKPFSNSGVWKNGILNLVWKNTLQKELGIDFKSICTTKCSKCWEQFKSEQLTGVKPHMMANFKQPSGMIVSILSGIGVLAVLICGLYFLMVFPISVGTTVLGYTILIGLFILYSINFLFLMPVDFSVCWLRRFGMSLAYSIVISGMLVKVMNTWRLMAFRNARPDELRLTSCCGLVFISGGLIALQIIVTIVWLFLYPPKPVFNDIWSCSQNSSNFVVETESVVSLLYILLLLVITIFFSALTWKSYDNNYEPRYIMFCCSLMGIMWALWSVFSSYLTNSFHLTREMTVICVNLINATVIMIFLFLRKLYIYMKLTRKIRNDRDYKARLQPSSFPGSMYGTVHKTNPIIWESQHTVYSKRSATRPPFESDQVDDNASSCGSTTGSVQVQAQDLYPMEVYDGGSQFQAMSSLFNANSNRSVYLMDESTYIR</sequence>
<evidence type="ECO:0000313" key="15">
    <source>
        <dbReference type="Proteomes" id="UP000285301"/>
    </source>
</evidence>
<keyword evidence="2 8" id="KW-0812">Transmembrane</keyword>